<accession>A0A5M6DSV9</accession>
<dbReference type="GO" id="GO:0016301">
    <property type="term" value="F:kinase activity"/>
    <property type="evidence" value="ECO:0007669"/>
    <property type="project" value="UniProtKB-KW"/>
</dbReference>
<evidence type="ECO:0000256" key="6">
    <source>
        <dbReference type="ARBA" id="ARBA00022741"/>
    </source>
</evidence>
<comment type="caution">
    <text evidence="14">The sequence shown here is derived from an EMBL/GenBank/DDBJ whole genome shotgun (WGS) entry which is preliminary data.</text>
</comment>
<dbReference type="InterPro" id="IPR000550">
    <property type="entry name" value="Hppk"/>
</dbReference>
<dbReference type="GO" id="GO:0003848">
    <property type="term" value="F:2-amino-4-hydroxy-6-hydroxymethyldihydropteridine diphosphokinase activity"/>
    <property type="evidence" value="ECO:0007669"/>
    <property type="project" value="UniProtKB-EC"/>
</dbReference>
<evidence type="ECO:0000256" key="10">
    <source>
        <dbReference type="ARBA" id="ARBA00029409"/>
    </source>
</evidence>
<evidence type="ECO:0000256" key="12">
    <source>
        <dbReference type="ARBA" id="ARBA00033413"/>
    </source>
</evidence>
<keyword evidence="7 14" id="KW-0418">Kinase</keyword>
<feature type="domain" description="7,8-dihydro-6-hydroxymethylpterin-pyrophosphokinase" evidence="13">
    <location>
        <begin position="87"/>
        <end position="98"/>
    </location>
</feature>
<dbReference type="PANTHER" id="PTHR43071">
    <property type="entry name" value="2-AMINO-4-HYDROXY-6-HYDROXYMETHYLDIHYDROPTERIDINE PYROPHOSPHOKINASE"/>
    <property type="match status" value="1"/>
</dbReference>
<dbReference type="AlphaFoldDB" id="A0A5M6DSV9"/>
<dbReference type="RefSeq" id="WP_150086345.1">
    <property type="nucleotide sequence ID" value="NZ_VWSF01000001.1"/>
</dbReference>
<evidence type="ECO:0000256" key="7">
    <source>
        <dbReference type="ARBA" id="ARBA00022777"/>
    </source>
</evidence>
<dbReference type="NCBIfam" id="TIGR01498">
    <property type="entry name" value="folK"/>
    <property type="match status" value="1"/>
</dbReference>
<evidence type="ECO:0000256" key="8">
    <source>
        <dbReference type="ARBA" id="ARBA00022840"/>
    </source>
</evidence>
<dbReference type="CDD" id="cd00483">
    <property type="entry name" value="HPPK"/>
    <property type="match status" value="1"/>
</dbReference>
<reference evidence="14 15" key="1">
    <citation type="submission" date="2019-09" db="EMBL/GenBank/DDBJ databases">
        <title>Genome sequence and assembly of Adhaeribacter sp.</title>
        <authorList>
            <person name="Chhetri G."/>
        </authorList>
    </citation>
    <scope>NUCLEOTIDE SEQUENCE [LARGE SCALE GENOMIC DNA]</scope>
    <source>
        <strain evidence="14 15">DK36</strain>
    </source>
</reference>
<evidence type="ECO:0000256" key="2">
    <source>
        <dbReference type="ARBA" id="ARBA00005810"/>
    </source>
</evidence>
<dbReference type="EMBL" id="VWSF01000001">
    <property type="protein sequence ID" value="KAA5549349.1"/>
    <property type="molecule type" value="Genomic_DNA"/>
</dbReference>
<keyword evidence="5 14" id="KW-0808">Transferase</keyword>
<keyword evidence="6" id="KW-0547">Nucleotide-binding</keyword>
<dbReference type="GO" id="GO:0046654">
    <property type="term" value="P:tetrahydrofolate biosynthetic process"/>
    <property type="evidence" value="ECO:0007669"/>
    <property type="project" value="UniProtKB-UniPathway"/>
</dbReference>
<evidence type="ECO:0000256" key="5">
    <source>
        <dbReference type="ARBA" id="ARBA00022679"/>
    </source>
</evidence>
<dbReference type="SUPFAM" id="SSF55083">
    <property type="entry name" value="6-hydroxymethyl-7,8-dihydropterin pyrophosphokinase, HPPK"/>
    <property type="match status" value="1"/>
</dbReference>
<evidence type="ECO:0000256" key="9">
    <source>
        <dbReference type="ARBA" id="ARBA00022909"/>
    </source>
</evidence>
<evidence type="ECO:0000313" key="15">
    <source>
        <dbReference type="Proteomes" id="UP000323426"/>
    </source>
</evidence>
<dbReference type="Proteomes" id="UP000323426">
    <property type="component" value="Unassembled WGS sequence"/>
</dbReference>
<keyword evidence="15" id="KW-1185">Reference proteome</keyword>
<evidence type="ECO:0000259" key="13">
    <source>
        <dbReference type="PROSITE" id="PS00794"/>
    </source>
</evidence>
<dbReference type="PANTHER" id="PTHR43071:SF1">
    <property type="entry name" value="2-AMINO-4-HYDROXY-6-HYDROXYMETHYLDIHYDROPTERIDINE PYROPHOSPHOKINASE"/>
    <property type="match status" value="1"/>
</dbReference>
<protein>
    <recommendedName>
        <fullName evidence="4">2-amino-4-hydroxy-6-hydroxymethyldihydropteridine pyrophosphokinase</fullName>
        <ecNumber evidence="3">2.7.6.3</ecNumber>
    </recommendedName>
    <alternativeName>
        <fullName evidence="11">6-hydroxymethyl-7,8-dihydropterin pyrophosphokinase</fullName>
    </alternativeName>
    <alternativeName>
        <fullName evidence="12">7,8-dihydro-6-hydroxymethylpterin-pyrophosphokinase</fullName>
    </alternativeName>
</protein>
<evidence type="ECO:0000313" key="14">
    <source>
        <dbReference type="EMBL" id="KAA5549349.1"/>
    </source>
</evidence>
<sequence length="162" mass="18348">MPITYLLLGSNQGDREYFLTAATTQLALSVGAVKAKSQLYETAAWGLEDQPAFLNQLLQISTALTPEELLTQINLIEKLLGRERKIKWGARVIDIDILYYDHLALNLPYLIIPHPRLQDRRFALMPLVELAPDFVHPALNKTNKVLLAECPDNLPVVIYKKE</sequence>
<evidence type="ECO:0000256" key="4">
    <source>
        <dbReference type="ARBA" id="ARBA00016218"/>
    </source>
</evidence>
<dbReference type="Gene3D" id="3.30.70.560">
    <property type="entry name" value="7,8-Dihydro-6-hydroxymethylpterin-pyrophosphokinase HPPK"/>
    <property type="match status" value="1"/>
</dbReference>
<comment type="pathway">
    <text evidence="1">Cofactor biosynthesis; tetrahydrofolate biosynthesis; 2-amino-4-hydroxy-6-hydroxymethyl-7,8-dihydropteridine diphosphate from 7,8-dihydroneopterin triphosphate: step 4/4.</text>
</comment>
<dbReference type="EC" id="2.7.6.3" evidence="3"/>
<dbReference type="Pfam" id="PF01288">
    <property type="entry name" value="HPPK"/>
    <property type="match status" value="1"/>
</dbReference>
<dbReference type="InterPro" id="IPR035907">
    <property type="entry name" value="Hppk_sf"/>
</dbReference>
<dbReference type="UniPathway" id="UPA00077">
    <property type="reaction ID" value="UER00155"/>
</dbReference>
<dbReference type="GO" id="GO:0005524">
    <property type="term" value="F:ATP binding"/>
    <property type="evidence" value="ECO:0007669"/>
    <property type="project" value="UniProtKB-KW"/>
</dbReference>
<keyword evidence="8" id="KW-0067">ATP-binding</keyword>
<name>A0A5M6DSV9_9BACT</name>
<organism evidence="14 15">
    <name type="scientific">Adhaeribacter rhizoryzae</name>
    <dbReference type="NCBI Taxonomy" id="2607907"/>
    <lineage>
        <taxon>Bacteria</taxon>
        <taxon>Pseudomonadati</taxon>
        <taxon>Bacteroidota</taxon>
        <taxon>Cytophagia</taxon>
        <taxon>Cytophagales</taxon>
        <taxon>Hymenobacteraceae</taxon>
        <taxon>Adhaeribacter</taxon>
    </lineage>
</organism>
<evidence type="ECO:0000256" key="11">
    <source>
        <dbReference type="ARBA" id="ARBA00029766"/>
    </source>
</evidence>
<keyword evidence="9" id="KW-0289">Folate biosynthesis</keyword>
<dbReference type="PROSITE" id="PS00794">
    <property type="entry name" value="HPPK"/>
    <property type="match status" value="1"/>
</dbReference>
<evidence type="ECO:0000256" key="1">
    <source>
        <dbReference type="ARBA" id="ARBA00005051"/>
    </source>
</evidence>
<comment type="function">
    <text evidence="10">Catalyzes the transfer of pyrophosphate from adenosine triphosphate (ATP) to 6-hydroxymethyl-7,8-dihydropterin, an enzymatic step in folate biosynthesis pathway.</text>
</comment>
<dbReference type="GO" id="GO:0046656">
    <property type="term" value="P:folic acid biosynthetic process"/>
    <property type="evidence" value="ECO:0007669"/>
    <property type="project" value="UniProtKB-KW"/>
</dbReference>
<comment type="similarity">
    <text evidence="2">Belongs to the HPPK family.</text>
</comment>
<proteinExistence type="inferred from homology"/>
<evidence type="ECO:0000256" key="3">
    <source>
        <dbReference type="ARBA" id="ARBA00013253"/>
    </source>
</evidence>
<gene>
    <name evidence="14" type="primary">folK</name>
    <name evidence="14" type="ORF">F0145_01795</name>
</gene>